<keyword evidence="1" id="KW-1133">Transmembrane helix</keyword>
<dbReference type="Proteomes" id="UP001190700">
    <property type="component" value="Unassembled WGS sequence"/>
</dbReference>
<evidence type="ECO:0000313" key="2">
    <source>
        <dbReference type="EMBL" id="KAK3276648.1"/>
    </source>
</evidence>
<name>A0AAE0L959_9CHLO</name>
<organism evidence="2 3">
    <name type="scientific">Cymbomonas tetramitiformis</name>
    <dbReference type="NCBI Taxonomy" id="36881"/>
    <lineage>
        <taxon>Eukaryota</taxon>
        <taxon>Viridiplantae</taxon>
        <taxon>Chlorophyta</taxon>
        <taxon>Pyramimonadophyceae</taxon>
        <taxon>Pyramimonadales</taxon>
        <taxon>Pyramimonadaceae</taxon>
        <taxon>Cymbomonas</taxon>
    </lineage>
</organism>
<comment type="caution">
    <text evidence="2">The sequence shown here is derived from an EMBL/GenBank/DDBJ whole genome shotgun (WGS) entry which is preliminary data.</text>
</comment>
<gene>
    <name evidence="2" type="ORF">CYMTET_15299</name>
</gene>
<sequence length="186" mass="19690">MTASSTSLLPSDSLSSGSRRCKNCVAARIFSAAVILLTCVFFFAIFIRAGWHQSFVGVRFSSTKDVITLSTPSESRSGVDPVSLSVQAGMPCPSTSCRVRTLLRSLKLSLKLRSLKLPAVVAWEPMLLTSPIEDGNSIQRANDTKELGQAGGAGFPSARRCCPLDGPSSSAAVSHLFLSLGLVALR</sequence>
<dbReference type="AlphaFoldDB" id="A0AAE0L959"/>
<accession>A0AAE0L959</accession>
<keyword evidence="1" id="KW-0472">Membrane</keyword>
<protein>
    <submittedName>
        <fullName evidence="2">Uncharacterized protein</fullName>
    </submittedName>
</protein>
<feature type="transmembrane region" description="Helical" evidence="1">
    <location>
        <begin position="29"/>
        <end position="51"/>
    </location>
</feature>
<evidence type="ECO:0000256" key="1">
    <source>
        <dbReference type="SAM" id="Phobius"/>
    </source>
</evidence>
<keyword evidence="1" id="KW-0812">Transmembrane</keyword>
<keyword evidence="3" id="KW-1185">Reference proteome</keyword>
<dbReference type="EMBL" id="LGRX02006447">
    <property type="protein sequence ID" value="KAK3276648.1"/>
    <property type="molecule type" value="Genomic_DNA"/>
</dbReference>
<evidence type="ECO:0000313" key="3">
    <source>
        <dbReference type="Proteomes" id="UP001190700"/>
    </source>
</evidence>
<proteinExistence type="predicted"/>
<reference evidence="2 3" key="1">
    <citation type="journal article" date="2015" name="Genome Biol. Evol.">
        <title>Comparative Genomics of a Bacterivorous Green Alga Reveals Evolutionary Causalities and Consequences of Phago-Mixotrophic Mode of Nutrition.</title>
        <authorList>
            <person name="Burns J.A."/>
            <person name="Paasch A."/>
            <person name="Narechania A."/>
            <person name="Kim E."/>
        </authorList>
    </citation>
    <scope>NUCLEOTIDE SEQUENCE [LARGE SCALE GENOMIC DNA]</scope>
    <source>
        <strain evidence="2 3">PLY_AMNH</strain>
    </source>
</reference>